<evidence type="ECO:0000313" key="3">
    <source>
        <dbReference type="EMBL" id="NNG34495.1"/>
    </source>
</evidence>
<evidence type="ECO:0008006" key="5">
    <source>
        <dbReference type="Google" id="ProtNLM"/>
    </source>
</evidence>
<evidence type="ECO:0000256" key="1">
    <source>
        <dbReference type="SAM" id="MobiDB-lite"/>
    </source>
</evidence>
<name>A0A849A1Q4_9ACTN</name>
<dbReference type="EMBL" id="JABEND010000001">
    <property type="protein sequence ID" value="NNG34495.1"/>
    <property type="molecule type" value="Genomic_DNA"/>
</dbReference>
<dbReference type="AlphaFoldDB" id="A0A849A1Q4"/>
<keyword evidence="2" id="KW-1133">Transmembrane helix</keyword>
<keyword evidence="4" id="KW-1185">Reference proteome</keyword>
<feature type="region of interest" description="Disordered" evidence="1">
    <location>
        <begin position="1"/>
        <end position="28"/>
    </location>
</feature>
<reference evidence="3 4" key="1">
    <citation type="submission" date="2020-05" db="EMBL/GenBank/DDBJ databases">
        <title>Nakamurella sp. DB0629 isolated from air conditioner.</title>
        <authorList>
            <person name="Kim D.H."/>
            <person name="Kim D.-U."/>
        </authorList>
    </citation>
    <scope>NUCLEOTIDE SEQUENCE [LARGE SCALE GENOMIC DNA]</scope>
    <source>
        <strain evidence="3 4">DB0629</strain>
    </source>
</reference>
<keyword evidence="2" id="KW-0812">Transmembrane</keyword>
<sequence length="164" mass="17195">MNNPAPQGYQSQAPATPPTGPAGGAPTRSAGRTMLATVIAVVVVTGAISAWLLMGKSYDISTPRGAAEQFAAAVNDRNYDQVNELSCSRLTRGMGDSGSSALGDDLLGKVTLEVQDAKETGNREGEATFKVNSPMGATTFRSQMRQDESNERWQVCPDLNSIGG</sequence>
<proteinExistence type="predicted"/>
<comment type="caution">
    <text evidence="3">The sequence shown here is derived from an EMBL/GenBank/DDBJ whole genome shotgun (WGS) entry which is preliminary data.</text>
</comment>
<keyword evidence="2" id="KW-0472">Membrane</keyword>
<dbReference type="Proteomes" id="UP000562984">
    <property type="component" value="Unassembled WGS sequence"/>
</dbReference>
<gene>
    <name evidence="3" type="ORF">HKD39_01915</name>
</gene>
<dbReference type="RefSeq" id="WP_171198119.1">
    <property type="nucleotide sequence ID" value="NZ_JABEND010000001.1"/>
</dbReference>
<organism evidence="3 4">
    <name type="scientific">Nakamurella aerolata</name>
    <dbReference type="NCBI Taxonomy" id="1656892"/>
    <lineage>
        <taxon>Bacteria</taxon>
        <taxon>Bacillati</taxon>
        <taxon>Actinomycetota</taxon>
        <taxon>Actinomycetes</taxon>
        <taxon>Nakamurellales</taxon>
        <taxon>Nakamurellaceae</taxon>
        <taxon>Nakamurella</taxon>
    </lineage>
</organism>
<protein>
    <recommendedName>
        <fullName evidence="5">DUF4878 domain-containing protein</fullName>
    </recommendedName>
</protein>
<accession>A0A849A1Q4</accession>
<feature type="transmembrane region" description="Helical" evidence="2">
    <location>
        <begin position="34"/>
        <end position="54"/>
    </location>
</feature>
<evidence type="ECO:0000256" key="2">
    <source>
        <dbReference type="SAM" id="Phobius"/>
    </source>
</evidence>
<evidence type="ECO:0000313" key="4">
    <source>
        <dbReference type="Proteomes" id="UP000562984"/>
    </source>
</evidence>